<evidence type="ECO:0000313" key="1">
    <source>
        <dbReference type="EMBL" id="KRH54479.1"/>
    </source>
</evidence>
<dbReference type="Gramene" id="KRH54479">
    <property type="protein sequence ID" value="KRH54479"/>
    <property type="gene ID" value="GLYMA_06G188200"/>
</dbReference>
<organism evidence="1">
    <name type="scientific">Glycine max</name>
    <name type="common">Soybean</name>
    <name type="synonym">Glycine hispida</name>
    <dbReference type="NCBI Taxonomy" id="3847"/>
    <lineage>
        <taxon>Eukaryota</taxon>
        <taxon>Viridiplantae</taxon>
        <taxon>Streptophyta</taxon>
        <taxon>Embryophyta</taxon>
        <taxon>Tracheophyta</taxon>
        <taxon>Spermatophyta</taxon>
        <taxon>Magnoliopsida</taxon>
        <taxon>eudicotyledons</taxon>
        <taxon>Gunneridae</taxon>
        <taxon>Pentapetalae</taxon>
        <taxon>rosids</taxon>
        <taxon>fabids</taxon>
        <taxon>Fabales</taxon>
        <taxon>Fabaceae</taxon>
        <taxon>Papilionoideae</taxon>
        <taxon>50 kb inversion clade</taxon>
        <taxon>NPAAA clade</taxon>
        <taxon>indigoferoid/millettioid clade</taxon>
        <taxon>Phaseoleae</taxon>
        <taxon>Glycine</taxon>
        <taxon>Glycine subgen. Soja</taxon>
    </lineage>
</organism>
<dbReference type="EMBL" id="CM000839">
    <property type="protein sequence ID" value="KRH54479.1"/>
    <property type="molecule type" value="Genomic_DNA"/>
</dbReference>
<reference evidence="1 2" key="1">
    <citation type="journal article" date="2010" name="Nature">
        <title>Genome sequence of the palaeopolyploid soybean.</title>
        <authorList>
            <person name="Schmutz J."/>
            <person name="Cannon S.B."/>
            <person name="Schlueter J."/>
            <person name="Ma J."/>
            <person name="Mitros T."/>
            <person name="Nelson W."/>
            <person name="Hyten D.L."/>
            <person name="Song Q."/>
            <person name="Thelen J.J."/>
            <person name="Cheng J."/>
            <person name="Xu D."/>
            <person name="Hellsten U."/>
            <person name="May G.D."/>
            <person name="Yu Y."/>
            <person name="Sakurai T."/>
            <person name="Umezawa T."/>
            <person name="Bhattacharyya M.K."/>
            <person name="Sandhu D."/>
            <person name="Valliyodan B."/>
            <person name="Lindquist E."/>
            <person name="Peto M."/>
            <person name="Grant D."/>
            <person name="Shu S."/>
            <person name="Goodstein D."/>
            <person name="Barry K."/>
            <person name="Futrell-Griggs M."/>
            <person name="Abernathy B."/>
            <person name="Du J."/>
            <person name="Tian Z."/>
            <person name="Zhu L."/>
            <person name="Gill N."/>
            <person name="Joshi T."/>
            <person name="Libault M."/>
            <person name="Sethuraman A."/>
            <person name="Zhang X.-C."/>
            <person name="Shinozaki K."/>
            <person name="Nguyen H.T."/>
            <person name="Wing R.A."/>
            <person name="Cregan P."/>
            <person name="Specht J."/>
            <person name="Grimwood J."/>
            <person name="Rokhsar D."/>
            <person name="Stacey G."/>
            <person name="Shoemaker R.C."/>
            <person name="Jackson S.A."/>
        </authorList>
    </citation>
    <scope>NUCLEOTIDE SEQUENCE [LARGE SCALE GENOMIC DNA]</scope>
    <source>
        <strain evidence="2">cv. Williams 82</strain>
        <tissue evidence="1">Callus</tissue>
    </source>
</reference>
<gene>
    <name evidence="1" type="ORF">GLYMA_06G188200</name>
</gene>
<dbReference type="Proteomes" id="UP000008827">
    <property type="component" value="Chromosome 6"/>
</dbReference>
<dbReference type="AlphaFoldDB" id="A0A0R0JUR3"/>
<evidence type="ECO:0000313" key="2">
    <source>
        <dbReference type="EnsemblPlants" id="KRH54479"/>
    </source>
</evidence>
<accession>A0A0R0JUR3</accession>
<proteinExistence type="predicted"/>
<dbReference type="InParanoid" id="A0A0R0JUR3"/>
<sequence length="82" mass="9172">MRPEVNPFMVHRTNHSKVGGPPCLEQSCSLPTIKSFSMEDCVWTIVCNLVNMVIVSSCYLSHQPTPILGNLKGTLPTSIWWI</sequence>
<protein>
    <submittedName>
        <fullName evidence="1 2">Uncharacterized protein</fullName>
    </submittedName>
</protein>
<reference evidence="1" key="3">
    <citation type="submission" date="2018-07" db="EMBL/GenBank/DDBJ databases">
        <title>WGS assembly of Glycine max.</title>
        <authorList>
            <person name="Schmutz J."/>
            <person name="Cannon S."/>
            <person name="Schlueter J."/>
            <person name="Ma J."/>
            <person name="Mitros T."/>
            <person name="Nelson W."/>
            <person name="Hyten D."/>
            <person name="Song Q."/>
            <person name="Thelen J."/>
            <person name="Cheng J."/>
            <person name="Xu D."/>
            <person name="Hellsten U."/>
            <person name="May G."/>
            <person name="Yu Y."/>
            <person name="Sakurai T."/>
            <person name="Umezawa T."/>
            <person name="Bhattacharyya M."/>
            <person name="Sandhu D."/>
            <person name="Valliyodan B."/>
            <person name="Lindquist E."/>
            <person name="Peto M."/>
            <person name="Grant D."/>
            <person name="Shu S."/>
            <person name="Goodstein D."/>
            <person name="Barry K."/>
            <person name="Futrell-Griggs M."/>
            <person name="Abernathy B."/>
            <person name="Du J."/>
            <person name="Tian Z."/>
            <person name="Zhu L."/>
            <person name="Gill N."/>
            <person name="Joshi T."/>
            <person name="Libault M."/>
            <person name="Sethuraman A."/>
            <person name="Zhang X."/>
            <person name="Shinozaki K."/>
            <person name="Nguyen H."/>
            <person name="Wing R."/>
            <person name="Cregan P."/>
            <person name="Specht J."/>
            <person name="Grimwood J."/>
            <person name="Rokhsar D."/>
            <person name="Stacey G."/>
            <person name="Shoemaker R."/>
            <person name="Jackson S."/>
        </authorList>
    </citation>
    <scope>NUCLEOTIDE SEQUENCE</scope>
    <source>
        <tissue evidence="1">Callus</tissue>
    </source>
</reference>
<keyword evidence="3" id="KW-1185">Reference proteome</keyword>
<dbReference type="EnsemblPlants" id="KRH54479">
    <property type="protein sequence ID" value="KRH54479"/>
    <property type="gene ID" value="GLYMA_06G188200"/>
</dbReference>
<name>A0A0R0JUR3_SOYBN</name>
<evidence type="ECO:0000313" key="3">
    <source>
        <dbReference type="Proteomes" id="UP000008827"/>
    </source>
</evidence>
<reference evidence="2" key="2">
    <citation type="submission" date="2018-02" db="UniProtKB">
        <authorList>
            <consortium name="EnsemblPlants"/>
        </authorList>
    </citation>
    <scope>IDENTIFICATION</scope>
    <source>
        <strain evidence="2">Williams 82</strain>
    </source>
</reference>